<feature type="domain" description="CARDB" evidence="2">
    <location>
        <begin position="710"/>
        <end position="834"/>
    </location>
</feature>
<keyword evidence="1" id="KW-0732">Signal</keyword>
<protein>
    <submittedName>
        <fullName evidence="3">CARDB domain-containing protein</fullName>
    </submittedName>
</protein>
<dbReference type="PROSITE" id="PS51257">
    <property type="entry name" value="PROKAR_LIPOPROTEIN"/>
    <property type="match status" value="1"/>
</dbReference>
<dbReference type="Gene3D" id="2.60.40.10">
    <property type="entry name" value="Immunoglobulins"/>
    <property type="match status" value="6"/>
</dbReference>
<feature type="signal peptide" evidence="1">
    <location>
        <begin position="1"/>
        <end position="27"/>
    </location>
</feature>
<feature type="domain" description="CARDB" evidence="2">
    <location>
        <begin position="47"/>
        <end position="170"/>
    </location>
</feature>
<evidence type="ECO:0000256" key="1">
    <source>
        <dbReference type="SAM" id="SignalP"/>
    </source>
</evidence>
<gene>
    <name evidence="3" type="ORF">POL68_37480</name>
</gene>
<evidence type="ECO:0000313" key="4">
    <source>
        <dbReference type="Proteomes" id="UP001221838"/>
    </source>
</evidence>
<reference evidence="3 4" key="1">
    <citation type="submission" date="2022-11" db="EMBL/GenBank/DDBJ databases">
        <title>Minimal conservation of predation-associated metabolite biosynthetic gene clusters underscores biosynthetic potential of Myxococcota including descriptions for ten novel species: Archangium lansinium sp. nov., Myxococcus landrumus sp. nov., Nannocystis bai.</title>
        <authorList>
            <person name="Ahearne A."/>
            <person name="Stevens C."/>
            <person name="Dowd S."/>
        </authorList>
    </citation>
    <scope>NUCLEOTIDE SEQUENCE [LARGE SCALE GENOMIC DNA]</scope>
    <source>
        <strain evidence="3 4">NCWAL01</strain>
    </source>
</reference>
<comment type="caution">
    <text evidence="3">The sequence shown here is derived from an EMBL/GenBank/DDBJ whole genome shotgun (WGS) entry which is preliminary data.</text>
</comment>
<dbReference type="RefSeq" id="WP_272144782.1">
    <property type="nucleotide sequence ID" value="NZ_JAQNDM010000002.1"/>
</dbReference>
<accession>A0ABT5DKU3</accession>
<feature type="domain" description="CARDB" evidence="2">
    <location>
        <begin position="179"/>
        <end position="303"/>
    </location>
</feature>
<feature type="domain" description="CARDB" evidence="2">
    <location>
        <begin position="443"/>
        <end position="568"/>
    </location>
</feature>
<organism evidence="3 4">
    <name type="scientific">Stigmatella ashevillensis</name>
    <dbReference type="NCBI Taxonomy" id="2995309"/>
    <lineage>
        <taxon>Bacteria</taxon>
        <taxon>Pseudomonadati</taxon>
        <taxon>Myxococcota</taxon>
        <taxon>Myxococcia</taxon>
        <taxon>Myxococcales</taxon>
        <taxon>Cystobacterineae</taxon>
        <taxon>Archangiaceae</taxon>
        <taxon>Stigmatella</taxon>
    </lineage>
</organism>
<evidence type="ECO:0000313" key="3">
    <source>
        <dbReference type="EMBL" id="MDC0714214.1"/>
    </source>
</evidence>
<dbReference type="InterPro" id="IPR011635">
    <property type="entry name" value="CARDB"/>
</dbReference>
<dbReference type="InterPro" id="IPR013783">
    <property type="entry name" value="Ig-like_fold"/>
</dbReference>
<proteinExistence type="predicted"/>
<feature type="domain" description="CARDB" evidence="2">
    <location>
        <begin position="577"/>
        <end position="702"/>
    </location>
</feature>
<dbReference type="Proteomes" id="UP001221838">
    <property type="component" value="Unassembled WGS sequence"/>
</dbReference>
<dbReference type="Pfam" id="PF07705">
    <property type="entry name" value="CARDB"/>
    <property type="match status" value="6"/>
</dbReference>
<keyword evidence="4" id="KW-1185">Reference proteome</keyword>
<feature type="chain" id="PRO_5046075776" evidence="1">
    <location>
        <begin position="28"/>
        <end position="952"/>
    </location>
</feature>
<sequence length="952" mass="98562">MWGQARYRSSCVLGLLLLATAGCGSRASDVGTSETKRVEAELVSGVDLTITEFAPQSTVASRELVTFSWTVLNNGTTTAVGSTLACCAEGYGSKWADAIYLSTDATLSADDPLVGKVWRASNFTLASAATYVESGTLQMPTVAPGAYYLIAVTDSQGNRVTEANENNNQVAVPVTVTRADLSVTATVPATGGSQGLVTITWTVSNNGTGAASGLYQACCSAGYYHKWEDAAYLSTDGTLSADDIKFGSLLTTNQYKLTAGASYTATQVFQLPTVAPGSYQVLVVTDSAGARVDESNEDNNVAAAPITLREADLTVSALTAPGTAGAGELIAVNWTVSNQGSGAASGKYLACCTTGYYYKWEDAAYLSTDATLSADDVKFGSVLRSEQYILAAGSSYSVSTPFQLPAVTPGLYYLIVVADSAGDRVYEASESNNLRTSPITIGKPDLTITSANALAMVASQELVTVTWTVTNQGTGGASGRYLACCTTGYYYRWEDAVYLSTDATLSADDIKFGTLLRGDNYTLAAGASYTTSAQVQIPVVAAGSYYLLVVTDSAADRVPELSESNNTAAIAVTIGRADLAVTAVSAPTSGTVGQTASLSFTVSNQGNGGASGKYVACCASGYYYRWEDAVYLSTDTALSADDTKINGVVRGDSFTVAAGGSYTVSINYVVPTIASGAYYLLFAADVTGDRVLELSEANNLASSPFAVTRSDLAVATIGVPPNPFPGAPVSLSWTVLNGGAGLAAGSQVPGGSAPGKRWEDTIYLSADTTVDASDTLLRTSARADGFTLTPGKTYTASVSTVLPQVEPGSYYFLVVTDAVGNRVNEDNEGNNVLARAVTLTPPPYNGTQAYPGCDQFPSRTLDDNCAQNCCAEDDLCRVQNDCSDVGADSAACAACVTAAYECASLCIARLTDCATSPCGCGKSLCYSTTCAVGRTGYCATDCDDPSIDPCLQ</sequence>
<feature type="domain" description="CARDB" evidence="2">
    <location>
        <begin position="311"/>
        <end position="436"/>
    </location>
</feature>
<dbReference type="EMBL" id="JAQNDM010000002">
    <property type="protein sequence ID" value="MDC0714214.1"/>
    <property type="molecule type" value="Genomic_DNA"/>
</dbReference>
<name>A0ABT5DKU3_9BACT</name>
<evidence type="ECO:0000259" key="2">
    <source>
        <dbReference type="Pfam" id="PF07705"/>
    </source>
</evidence>